<dbReference type="EMBL" id="SPLM01000144">
    <property type="protein sequence ID" value="TMW57031.1"/>
    <property type="molecule type" value="Genomic_DNA"/>
</dbReference>
<dbReference type="FunFam" id="2.40.50.140:FF:000045">
    <property type="entry name" value="Phenylalanine--tRNA ligase beta subunit"/>
    <property type="match status" value="1"/>
</dbReference>
<evidence type="ECO:0000313" key="5">
    <source>
        <dbReference type="EMBL" id="TMW57031.1"/>
    </source>
</evidence>
<gene>
    <name evidence="5" type="ORF">Poli38472_002956</name>
</gene>
<dbReference type="InterPro" id="IPR033714">
    <property type="entry name" value="tRNA_bind_bactPheRS"/>
</dbReference>
<evidence type="ECO:0000256" key="2">
    <source>
        <dbReference type="ARBA" id="ARBA00022884"/>
    </source>
</evidence>
<evidence type="ECO:0000256" key="1">
    <source>
        <dbReference type="ARBA" id="ARBA00022555"/>
    </source>
</evidence>
<keyword evidence="2 3" id="KW-0694">RNA-binding</keyword>
<accession>A0A8K1FCC2</accession>
<feature type="domain" description="TRNA-binding" evidence="4">
    <location>
        <begin position="60"/>
        <end position="179"/>
    </location>
</feature>
<dbReference type="OrthoDB" id="19141at2759"/>
<dbReference type="PROSITE" id="PS50886">
    <property type="entry name" value="TRBD"/>
    <property type="match status" value="1"/>
</dbReference>
<evidence type="ECO:0000313" key="6">
    <source>
        <dbReference type="Proteomes" id="UP000794436"/>
    </source>
</evidence>
<dbReference type="Proteomes" id="UP000794436">
    <property type="component" value="Unassembled WGS sequence"/>
</dbReference>
<dbReference type="Pfam" id="PF01588">
    <property type="entry name" value="tRNA_bind"/>
    <property type="match status" value="1"/>
</dbReference>
<protein>
    <recommendedName>
        <fullName evidence="4">tRNA-binding domain-containing protein</fullName>
    </recommendedName>
</protein>
<evidence type="ECO:0000256" key="3">
    <source>
        <dbReference type="PROSITE-ProRule" id="PRU00209"/>
    </source>
</evidence>
<dbReference type="SUPFAM" id="SSF50249">
    <property type="entry name" value="Nucleic acid-binding proteins"/>
    <property type="match status" value="1"/>
</dbReference>
<dbReference type="CDD" id="cd02796">
    <property type="entry name" value="tRNA_bind_bactPheRS"/>
    <property type="match status" value="1"/>
</dbReference>
<dbReference type="InterPro" id="IPR002547">
    <property type="entry name" value="tRNA-bd_dom"/>
</dbReference>
<evidence type="ECO:0000259" key="4">
    <source>
        <dbReference type="PROSITE" id="PS50886"/>
    </source>
</evidence>
<dbReference type="Gene3D" id="2.40.50.140">
    <property type="entry name" value="Nucleic acid-binding proteins"/>
    <property type="match status" value="1"/>
</dbReference>
<keyword evidence="1 3" id="KW-0820">tRNA-binding</keyword>
<proteinExistence type="predicted"/>
<keyword evidence="6" id="KW-1185">Reference proteome</keyword>
<comment type="caution">
    <text evidence="5">The sequence shown here is derived from an EMBL/GenBank/DDBJ whole genome shotgun (WGS) entry which is preliminary data.</text>
</comment>
<sequence>MLACVRVTTARCGGAFAVRRGSSVLQARFLCSADRNATVASDVAPVAKVPATPSPPPVPQTTWNSIVVGEIVDLHRHPEADRLNVCQVNVGDAENLIQIICGAPNARQGARVPVAKVGTKLAIKDTESGELKLLKIKKSKLRGEVSQGMICSEAELGLAEHSGGILIFDDDAPIGSLVQDWHSVASRLVKDIPAAEPSADQ</sequence>
<dbReference type="InterPro" id="IPR012340">
    <property type="entry name" value="NA-bd_OB-fold"/>
</dbReference>
<name>A0A8K1FCC2_PYTOL</name>
<dbReference type="NCBIfam" id="NF045760">
    <property type="entry name" value="YtpR"/>
    <property type="match status" value="1"/>
</dbReference>
<dbReference type="AlphaFoldDB" id="A0A8K1FCC2"/>
<reference evidence="5" key="1">
    <citation type="submission" date="2019-03" db="EMBL/GenBank/DDBJ databases">
        <title>Long read genome sequence of the mycoparasitic Pythium oligandrum ATCC 38472 isolated from sugarbeet rhizosphere.</title>
        <authorList>
            <person name="Gaulin E."/>
        </authorList>
    </citation>
    <scope>NUCLEOTIDE SEQUENCE</scope>
    <source>
        <strain evidence="5">ATCC 38472_TT</strain>
    </source>
</reference>
<organism evidence="5 6">
    <name type="scientific">Pythium oligandrum</name>
    <name type="common">Mycoparasitic fungus</name>
    <dbReference type="NCBI Taxonomy" id="41045"/>
    <lineage>
        <taxon>Eukaryota</taxon>
        <taxon>Sar</taxon>
        <taxon>Stramenopiles</taxon>
        <taxon>Oomycota</taxon>
        <taxon>Peronosporomycetes</taxon>
        <taxon>Pythiales</taxon>
        <taxon>Pythiaceae</taxon>
        <taxon>Pythium</taxon>
    </lineage>
</organism>
<dbReference type="GO" id="GO:0000049">
    <property type="term" value="F:tRNA binding"/>
    <property type="evidence" value="ECO:0007669"/>
    <property type="project" value="UniProtKB-UniRule"/>
</dbReference>